<organism evidence="2 3">
    <name type="scientific">Penaeus vannamei</name>
    <name type="common">Whiteleg shrimp</name>
    <name type="synonym">Litopenaeus vannamei</name>
    <dbReference type="NCBI Taxonomy" id="6689"/>
    <lineage>
        <taxon>Eukaryota</taxon>
        <taxon>Metazoa</taxon>
        <taxon>Ecdysozoa</taxon>
        <taxon>Arthropoda</taxon>
        <taxon>Crustacea</taxon>
        <taxon>Multicrustacea</taxon>
        <taxon>Malacostraca</taxon>
        <taxon>Eumalacostraca</taxon>
        <taxon>Eucarida</taxon>
        <taxon>Decapoda</taxon>
        <taxon>Dendrobranchiata</taxon>
        <taxon>Penaeoidea</taxon>
        <taxon>Penaeidae</taxon>
        <taxon>Penaeus</taxon>
    </lineage>
</organism>
<protein>
    <submittedName>
        <fullName evidence="2">Uncharacterized protein</fullName>
    </submittedName>
</protein>
<gene>
    <name evidence="2" type="ORF">C7M84_011908</name>
</gene>
<keyword evidence="3" id="KW-1185">Reference proteome</keyword>
<feature type="compositionally biased region" description="Basic and acidic residues" evidence="1">
    <location>
        <begin position="312"/>
        <end position="325"/>
    </location>
</feature>
<feature type="region of interest" description="Disordered" evidence="1">
    <location>
        <begin position="303"/>
        <end position="325"/>
    </location>
</feature>
<reference evidence="2 3" key="1">
    <citation type="submission" date="2018-04" db="EMBL/GenBank/DDBJ databases">
        <authorList>
            <person name="Zhang X."/>
            <person name="Yuan J."/>
            <person name="Li F."/>
            <person name="Xiang J."/>
        </authorList>
    </citation>
    <scope>NUCLEOTIDE SEQUENCE [LARGE SCALE GENOMIC DNA]</scope>
    <source>
        <tissue evidence="2">Muscle</tissue>
    </source>
</reference>
<name>A0A3R7QJY0_PENVA</name>
<comment type="caution">
    <text evidence="2">The sequence shown here is derived from an EMBL/GenBank/DDBJ whole genome shotgun (WGS) entry which is preliminary data.</text>
</comment>
<feature type="region of interest" description="Disordered" evidence="1">
    <location>
        <begin position="1"/>
        <end position="55"/>
    </location>
</feature>
<sequence>MLRDALLAAHSPVTDARQKHQTCPPTTLPRPPPDGSAGRERTETRRTRTLRTDDSAGPNFCWTSTLETSAGTETLQDRGLCWTRLCRASETLQAETLLDSRLCRTRLCRAETLVGPEDSAGLETLWTTLRWSGETLLDRDSGWTENSAGPRLLPDRDLLTETRLDGTLADRDFADQTLPDRGLCLTALRTHCYRTETLPDRDLYRTETLPDETLPDPRLCWTRRSADETLLDRDSTGPRLCRTETLPDRDSAGPRLYRIETLLERDSAGPDCLRPRLFYRPRLCRTDDSTGSRLCRTETLLDRDSAGPTTLPDRDSADRDSTSRDLTRLCRTETLPDRDSAGPRLCWTETLLDERPRPRLCWTETLPDRDSAGPRLCRTRLLLTETLLTRDSDRDSAGPETLPGPRLCRIGDIRSRGLCRPGPRLCRTRTLLATADSTATETLPTETLRTRLADRELCWTRLCHGPDDDLPDRDSCRTRRPRTLPDRRLYRIEDSAETETLLDRDSADQTRSRSTDK</sequence>
<dbReference type="EMBL" id="QCYY01002509">
    <property type="protein sequence ID" value="ROT69862.1"/>
    <property type="molecule type" value="Genomic_DNA"/>
</dbReference>
<feature type="compositionally biased region" description="Basic and acidic residues" evidence="1">
    <location>
        <begin position="37"/>
        <end position="54"/>
    </location>
</feature>
<dbReference type="AlphaFoldDB" id="A0A3R7QJY0"/>
<accession>A0A3R7QJY0</accession>
<dbReference type="Proteomes" id="UP000283509">
    <property type="component" value="Unassembled WGS sequence"/>
</dbReference>
<proteinExistence type="predicted"/>
<feature type="region of interest" description="Disordered" evidence="1">
    <location>
        <begin position="498"/>
        <end position="517"/>
    </location>
</feature>
<evidence type="ECO:0000313" key="2">
    <source>
        <dbReference type="EMBL" id="ROT69862.1"/>
    </source>
</evidence>
<evidence type="ECO:0000313" key="3">
    <source>
        <dbReference type="Proteomes" id="UP000283509"/>
    </source>
</evidence>
<evidence type="ECO:0000256" key="1">
    <source>
        <dbReference type="SAM" id="MobiDB-lite"/>
    </source>
</evidence>
<feature type="compositionally biased region" description="Basic and acidic residues" evidence="1">
    <location>
        <begin position="501"/>
        <end position="517"/>
    </location>
</feature>
<reference evidence="2 3" key="2">
    <citation type="submission" date="2019-01" db="EMBL/GenBank/DDBJ databases">
        <title>The decoding of complex shrimp genome reveals the adaptation for benthos swimmer, frequently molting mechanism and breeding impact on genome.</title>
        <authorList>
            <person name="Sun Y."/>
            <person name="Gao Y."/>
            <person name="Yu Y."/>
        </authorList>
    </citation>
    <scope>NUCLEOTIDE SEQUENCE [LARGE SCALE GENOMIC DNA]</scope>
    <source>
        <tissue evidence="2">Muscle</tissue>
    </source>
</reference>